<dbReference type="EMBL" id="UYWX01004861">
    <property type="protein sequence ID" value="VDM25258.1"/>
    <property type="molecule type" value="Genomic_DNA"/>
</dbReference>
<feature type="compositionally biased region" description="Polar residues" evidence="1">
    <location>
        <begin position="61"/>
        <end position="85"/>
    </location>
</feature>
<dbReference type="STRING" id="6205.A0A0R3WV25"/>
<evidence type="ECO:0000313" key="2">
    <source>
        <dbReference type="EMBL" id="VDM25258.1"/>
    </source>
</evidence>
<proteinExistence type="predicted"/>
<evidence type="ECO:0000313" key="4">
    <source>
        <dbReference type="WBParaSite" id="TTAC_0000461501-mRNA-1"/>
    </source>
</evidence>
<sequence>MLFKAKEIKPNILIGELAKSRGTDPAKILLGPGGDSHILQNTGKRKPKPPPSTPLDGYFDASTSSPEGYSFGTNPTDMNSLTSSDWGDEGCVSLM</sequence>
<dbReference type="Proteomes" id="UP000274429">
    <property type="component" value="Unassembled WGS sequence"/>
</dbReference>
<evidence type="ECO:0000256" key="1">
    <source>
        <dbReference type="SAM" id="MobiDB-lite"/>
    </source>
</evidence>
<evidence type="ECO:0000313" key="3">
    <source>
        <dbReference type="Proteomes" id="UP000274429"/>
    </source>
</evidence>
<organism evidence="4">
    <name type="scientific">Hydatigena taeniaeformis</name>
    <name type="common">Feline tapeworm</name>
    <name type="synonym">Taenia taeniaeformis</name>
    <dbReference type="NCBI Taxonomy" id="6205"/>
    <lineage>
        <taxon>Eukaryota</taxon>
        <taxon>Metazoa</taxon>
        <taxon>Spiralia</taxon>
        <taxon>Lophotrochozoa</taxon>
        <taxon>Platyhelminthes</taxon>
        <taxon>Cestoda</taxon>
        <taxon>Eucestoda</taxon>
        <taxon>Cyclophyllidea</taxon>
        <taxon>Taeniidae</taxon>
        <taxon>Hydatigera</taxon>
    </lineage>
</organism>
<reference evidence="2 3" key="2">
    <citation type="submission" date="2018-11" db="EMBL/GenBank/DDBJ databases">
        <authorList>
            <consortium name="Pathogen Informatics"/>
        </authorList>
    </citation>
    <scope>NUCLEOTIDE SEQUENCE [LARGE SCALE GENOMIC DNA]</scope>
</reference>
<gene>
    <name evidence="2" type="ORF">TTAC_LOCUS4601</name>
</gene>
<protein>
    <submittedName>
        <fullName evidence="4">Cadherin_C domain-containing protein</fullName>
    </submittedName>
</protein>
<keyword evidence="3" id="KW-1185">Reference proteome</keyword>
<reference evidence="4" key="1">
    <citation type="submission" date="2017-02" db="UniProtKB">
        <authorList>
            <consortium name="WormBaseParasite"/>
        </authorList>
    </citation>
    <scope>IDENTIFICATION</scope>
</reference>
<feature type="region of interest" description="Disordered" evidence="1">
    <location>
        <begin position="28"/>
        <end position="95"/>
    </location>
</feature>
<name>A0A0R3WV25_HYDTA</name>
<dbReference type="WBParaSite" id="TTAC_0000461501-mRNA-1">
    <property type="protein sequence ID" value="TTAC_0000461501-mRNA-1"/>
    <property type="gene ID" value="TTAC_0000461501"/>
</dbReference>
<accession>A0A0R3WV25</accession>
<dbReference type="OrthoDB" id="6261077at2759"/>
<dbReference type="AlphaFoldDB" id="A0A0R3WV25"/>